<dbReference type="PRINTS" id="PR00019">
    <property type="entry name" value="LEURICHRPT"/>
</dbReference>
<dbReference type="InterPro" id="IPR013210">
    <property type="entry name" value="LRR_N_plant-typ"/>
</dbReference>
<evidence type="ECO:0000256" key="4">
    <source>
        <dbReference type="ARBA" id="ARBA00022614"/>
    </source>
</evidence>
<dbReference type="Pfam" id="PF00560">
    <property type="entry name" value="LRR_1"/>
    <property type="match status" value="6"/>
</dbReference>
<dbReference type="FunFam" id="3.80.10.10:FF:000221">
    <property type="entry name" value="Leucine-rich repeat receptor-like protein kinase PXL1"/>
    <property type="match status" value="1"/>
</dbReference>
<dbReference type="Pfam" id="PF08263">
    <property type="entry name" value="LRRNT_2"/>
    <property type="match status" value="1"/>
</dbReference>
<comment type="caution">
    <text evidence="16">The sequence shown here is derived from an EMBL/GenBank/DDBJ whole genome shotgun (WGS) entry which is preliminary data.</text>
</comment>
<keyword evidence="5 12" id="KW-0812">Transmembrane</keyword>
<dbReference type="Pfam" id="PF13855">
    <property type="entry name" value="LRR_8"/>
    <property type="match status" value="2"/>
</dbReference>
<dbReference type="PROSITE" id="PS51846">
    <property type="entry name" value="CNNM"/>
    <property type="match status" value="1"/>
</dbReference>
<sequence length="1040" mass="114570">MRIFTKLSAPLCLLFVFLCLKTAFSSSIHASSFSTTHLCSHEEALALLQFKTSFSINYTVPYPDYCGESYSKIESWKEGIDCCSWDGVSCDNVTGHVIALNLSCSFLYGTFPSNSRLFLLKNMQSLNLALNDFRHSKIPSKISQFTRLKHLDISYSGFSGPVPGEIAHLPKLVSLNLSIGYNSFDLILETTTLRNLVHNLSEVRELVLSGVNMTSVNPRFFMNLSSSLTTLDLIESGLSGNFPNSIFRFPNLKNFYLSANRNLTIDLPSSNWSSPLQQLYLDDMDCGRQLRESIGDLKTLQSLGLGCNLEGSIPASIGNLSQLTDLSLSSNNFNGQIPPSLANLTQLTSLYLLNNQFSGPILASICNLRQLTSLHLFSNNLSEQIPSSLANLTQLTFLDFSNNQFSGPIPASIGNLTQLTFLDFSNNQFSGPIPASIGNLRQLTTLYLYANNLSGQIPSSLENLTQLTYLSLPYNQFSSPIPASIGNLRQLINLGLSSNNLSGQIPSSLANLTQLTFLYLSNNQFSGPIPASLVAPDMFSALQNLEILDLSHNNLIGKIPNCLPKSLSVLNLQANYFDGNIPFAFPEGCGLRNLNLHGNQMDSLLPRSLVNCSMLEVIDVGNNNISDTFPHWLESLSHLQVLVLRSNKFHGSVQSTKESPSFPKLRVLDLSSNYFVGALPVQYIENFKAMMDPHKDGGSPEYMMVSTRTNSYQYSVVVTWKGFDYELQKILTIFSSIHLSNNKFEGEIPDVIGKLSSLKGLNLSHNNLTGHIPPSLGNLTNLEWLDLSSNELAGKIPDELVSLTQLSVLNLSNNHLVGRIPQGNQFNTFGNGSYEGNIGLCGIPLSKSCDGSGTPPSSFQEKDELWRFGWRVVVLGYGCGVVFGLLMGYLFFRTGKPKWFVSLFDGRPIHLRSLSIESNDLGGDQGEVLGLDLESLKILLNRGVFIGAMLYCLLVFACKRVLAVEGVVNVGYGVIERWALLLRNAWPKVSMVLKIFKEQGVILTALLGLSAFFSMAETSITTLWPWKVCFLGLKIDSSYN</sequence>
<dbReference type="EMBL" id="BPVZ01000128">
    <property type="protein sequence ID" value="GKV38456.1"/>
    <property type="molecule type" value="Genomic_DNA"/>
</dbReference>
<feature type="transmembrane region" description="Helical" evidence="13">
    <location>
        <begin position="962"/>
        <end position="980"/>
    </location>
</feature>
<dbReference type="Gene3D" id="3.80.10.10">
    <property type="entry name" value="Ribonuclease Inhibitor"/>
    <property type="match status" value="4"/>
</dbReference>
<keyword evidence="10" id="KW-0675">Receptor</keyword>
<feature type="chain" id="PRO_5043630017" description="CNNM transmembrane domain-containing protein" evidence="14">
    <location>
        <begin position="26"/>
        <end position="1040"/>
    </location>
</feature>
<dbReference type="PANTHER" id="PTHR48061:SF2">
    <property type="entry name" value="RECEPTOR LIKE PROTEIN 30-LIKE"/>
    <property type="match status" value="1"/>
</dbReference>
<dbReference type="SMART" id="SM00365">
    <property type="entry name" value="LRR_SD22"/>
    <property type="match status" value="6"/>
</dbReference>
<reference evidence="16 17" key="1">
    <citation type="journal article" date="2021" name="Commun. Biol.">
        <title>The genome of Shorea leprosula (Dipterocarpaceae) highlights the ecological relevance of drought in aseasonal tropical rainforests.</title>
        <authorList>
            <person name="Ng K.K.S."/>
            <person name="Kobayashi M.J."/>
            <person name="Fawcett J.A."/>
            <person name="Hatakeyama M."/>
            <person name="Paape T."/>
            <person name="Ng C.H."/>
            <person name="Ang C.C."/>
            <person name="Tnah L.H."/>
            <person name="Lee C.T."/>
            <person name="Nishiyama T."/>
            <person name="Sese J."/>
            <person name="O'Brien M.J."/>
            <person name="Copetti D."/>
            <person name="Mohd Noor M.I."/>
            <person name="Ong R.C."/>
            <person name="Putra M."/>
            <person name="Sireger I.Z."/>
            <person name="Indrioko S."/>
            <person name="Kosugi Y."/>
            <person name="Izuno A."/>
            <person name="Isagi Y."/>
            <person name="Lee S.L."/>
            <person name="Shimizu K.K."/>
        </authorList>
    </citation>
    <scope>NUCLEOTIDE SEQUENCE [LARGE SCALE GENOMIC DNA]</scope>
    <source>
        <strain evidence="16">214</strain>
    </source>
</reference>
<dbReference type="SUPFAM" id="SSF52047">
    <property type="entry name" value="RNI-like"/>
    <property type="match status" value="2"/>
</dbReference>
<dbReference type="FunFam" id="3.80.10.10:FF:000213">
    <property type="entry name" value="Tyrosine-sulfated glycopeptide receptor 1"/>
    <property type="match status" value="1"/>
</dbReference>
<dbReference type="InterPro" id="IPR003591">
    <property type="entry name" value="Leu-rich_rpt_typical-subtyp"/>
</dbReference>
<dbReference type="InterPro" id="IPR002550">
    <property type="entry name" value="CNNM"/>
</dbReference>
<dbReference type="Proteomes" id="UP001054252">
    <property type="component" value="Unassembled WGS sequence"/>
</dbReference>
<evidence type="ECO:0000256" key="7">
    <source>
        <dbReference type="ARBA" id="ARBA00022737"/>
    </source>
</evidence>
<feature type="transmembrane region" description="Helical" evidence="13">
    <location>
        <begin position="1001"/>
        <end position="1024"/>
    </location>
</feature>
<dbReference type="InterPro" id="IPR046956">
    <property type="entry name" value="RLP23-like"/>
</dbReference>
<accession>A0AAV5LNY8</accession>
<keyword evidence="6 14" id="KW-0732">Signal</keyword>
<evidence type="ECO:0000256" key="13">
    <source>
        <dbReference type="SAM" id="Phobius"/>
    </source>
</evidence>
<evidence type="ECO:0000256" key="3">
    <source>
        <dbReference type="ARBA" id="ARBA00022475"/>
    </source>
</evidence>
<dbReference type="SUPFAM" id="SSF52058">
    <property type="entry name" value="L domain-like"/>
    <property type="match status" value="1"/>
</dbReference>
<feature type="signal peptide" evidence="14">
    <location>
        <begin position="1"/>
        <end position="25"/>
    </location>
</feature>
<organism evidence="16 17">
    <name type="scientific">Rubroshorea leprosula</name>
    <dbReference type="NCBI Taxonomy" id="152421"/>
    <lineage>
        <taxon>Eukaryota</taxon>
        <taxon>Viridiplantae</taxon>
        <taxon>Streptophyta</taxon>
        <taxon>Embryophyta</taxon>
        <taxon>Tracheophyta</taxon>
        <taxon>Spermatophyta</taxon>
        <taxon>Magnoliopsida</taxon>
        <taxon>eudicotyledons</taxon>
        <taxon>Gunneridae</taxon>
        <taxon>Pentapetalae</taxon>
        <taxon>rosids</taxon>
        <taxon>malvids</taxon>
        <taxon>Malvales</taxon>
        <taxon>Dipterocarpaceae</taxon>
        <taxon>Rubroshorea</taxon>
    </lineage>
</organism>
<evidence type="ECO:0000256" key="1">
    <source>
        <dbReference type="ARBA" id="ARBA00004251"/>
    </source>
</evidence>
<proteinExistence type="inferred from homology"/>
<dbReference type="PANTHER" id="PTHR48061">
    <property type="entry name" value="LEUCINE-RICH REPEAT RECEPTOR PROTEIN KINASE EMS1-LIKE-RELATED"/>
    <property type="match status" value="1"/>
</dbReference>
<evidence type="ECO:0000256" key="12">
    <source>
        <dbReference type="PROSITE-ProRule" id="PRU01193"/>
    </source>
</evidence>
<dbReference type="InterPro" id="IPR032675">
    <property type="entry name" value="LRR_dom_sf"/>
</dbReference>
<keyword evidence="7" id="KW-0677">Repeat</keyword>
<keyword evidence="17" id="KW-1185">Reference proteome</keyword>
<comment type="subcellular location">
    <subcellularLocation>
        <location evidence="1">Cell membrane</location>
        <topology evidence="1">Single-pass type I membrane protein</topology>
    </subcellularLocation>
</comment>
<evidence type="ECO:0000256" key="2">
    <source>
        <dbReference type="ARBA" id="ARBA00009592"/>
    </source>
</evidence>
<dbReference type="PROSITE" id="PS51450">
    <property type="entry name" value="LRR"/>
    <property type="match status" value="3"/>
</dbReference>
<dbReference type="Pfam" id="PF23598">
    <property type="entry name" value="LRR_14"/>
    <property type="match status" value="1"/>
</dbReference>
<evidence type="ECO:0000256" key="8">
    <source>
        <dbReference type="ARBA" id="ARBA00022989"/>
    </source>
</evidence>
<keyword evidence="9 12" id="KW-0472">Membrane</keyword>
<feature type="transmembrane region" description="Helical" evidence="13">
    <location>
        <begin position="868"/>
        <end position="892"/>
    </location>
</feature>
<dbReference type="AlphaFoldDB" id="A0AAV5LNY8"/>
<keyword evidence="8 12" id="KW-1133">Transmembrane helix</keyword>
<feature type="domain" description="CNNM transmembrane" evidence="15">
    <location>
        <begin position="992"/>
        <end position="1040"/>
    </location>
</feature>
<evidence type="ECO:0000259" key="15">
    <source>
        <dbReference type="PROSITE" id="PS51846"/>
    </source>
</evidence>
<dbReference type="InterPro" id="IPR001611">
    <property type="entry name" value="Leu-rich_rpt"/>
</dbReference>
<dbReference type="FunFam" id="3.80.10.10:FF:000095">
    <property type="entry name" value="LRR receptor-like serine/threonine-protein kinase GSO1"/>
    <property type="match status" value="1"/>
</dbReference>
<dbReference type="SMART" id="SM00369">
    <property type="entry name" value="LRR_TYP"/>
    <property type="match status" value="11"/>
</dbReference>
<gene>
    <name evidence="16" type="ORF">SLEP1_g46369</name>
</gene>
<keyword evidence="3" id="KW-1003">Cell membrane</keyword>
<comment type="similarity">
    <text evidence="2">Belongs to the RLP family.</text>
</comment>
<keyword evidence="11" id="KW-0325">Glycoprotein</keyword>
<dbReference type="InterPro" id="IPR055414">
    <property type="entry name" value="LRR_R13L4/SHOC2-like"/>
</dbReference>
<protein>
    <recommendedName>
        <fullName evidence="15">CNNM transmembrane domain-containing protein</fullName>
    </recommendedName>
</protein>
<dbReference type="GO" id="GO:0005886">
    <property type="term" value="C:plasma membrane"/>
    <property type="evidence" value="ECO:0007669"/>
    <property type="project" value="UniProtKB-SubCell"/>
</dbReference>
<evidence type="ECO:0000256" key="11">
    <source>
        <dbReference type="ARBA" id="ARBA00023180"/>
    </source>
</evidence>
<evidence type="ECO:0000256" key="5">
    <source>
        <dbReference type="ARBA" id="ARBA00022692"/>
    </source>
</evidence>
<evidence type="ECO:0000256" key="14">
    <source>
        <dbReference type="SAM" id="SignalP"/>
    </source>
</evidence>
<evidence type="ECO:0000313" key="17">
    <source>
        <dbReference type="Proteomes" id="UP001054252"/>
    </source>
</evidence>
<keyword evidence="4" id="KW-0433">Leucine-rich repeat</keyword>
<evidence type="ECO:0000256" key="6">
    <source>
        <dbReference type="ARBA" id="ARBA00022729"/>
    </source>
</evidence>
<evidence type="ECO:0000256" key="10">
    <source>
        <dbReference type="ARBA" id="ARBA00023170"/>
    </source>
</evidence>
<evidence type="ECO:0000256" key="9">
    <source>
        <dbReference type="ARBA" id="ARBA00023136"/>
    </source>
</evidence>
<feature type="transmembrane region" description="Helical" evidence="13">
    <location>
        <begin position="939"/>
        <end position="956"/>
    </location>
</feature>
<evidence type="ECO:0000313" key="16">
    <source>
        <dbReference type="EMBL" id="GKV38456.1"/>
    </source>
</evidence>
<name>A0AAV5LNY8_9ROSI</name>